<gene>
    <name evidence="1" type="ORF">LCGC14_1477860</name>
</gene>
<proteinExistence type="predicted"/>
<accession>A0A0F9JAH6</accession>
<dbReference type="EMBL" id="LAZR01010467">
    <property type="protein sequence ID" value="KKM66764.1"/>
    <property type="molecule type" value="Genomic_DNA"/>
</dbReference>
<protein>
    <recommendedName>
        <fullName evidence="2">3-beta hydroxysteroid dehydrogenase/isomerase domain-containing protein</fullName>
    </recommendedName>
</protein>
<sequence>MDLKNENFLKTNIEGFDLVFHSAGPFKFTSAPMVKVCLKTGTYYVYITGEIPVFEQNFKYDE</sequence>
<evidence type="ECO:0000313" key="1">
    <source>
        <dbReference type="EMBL" id="KKM66764.1"/>
    </source>
</evidence>
<dbReference type="AlphaFoldDB" id="A0A0F9JAH6"/>
<organism evidence="1">
    <name type="scientific">marine sediment metagenome</name>
    <dbReference type="NCBI Taxonomy" id="412755"/>
    <lineage>
        <taxon>unclassified sequences</taxon>
        <taxon>metagenomes</taxon>
        <taxon>ecological metagenomes</taxon>
    </lineage>
</organism>
<dbReference type="Gene3D" id="3.40.50.720">
    <property type="entry name" value="NAD(P)-binding Rossmann-like Domain"/>
    <property type="match status" value="1"/>
</dbReference>
<reference evidence="1" key="1">
    <citation type="journal article" date="2015" name="Nature">
        <title>Complex archaea that bridge the gap between prokaryotes and eukaryotes.</title>
        <authorList>
            <person name="Spang A."/>
            <person name="Saw J.H."/>
            <person name="Jorgensen S.L."/>
            <person name="Zaremba-Niedzwiedzka K."/>
            <person name="Martijn J."/>
            <person name="Lind A.E."/>
            <person name="van Eijk R."/>
            <person name="Schleper C."/>
            <person name="Guy L."/>
            <person name="Ettema T.J."/>
        </authorList>
    </citation>
    <scope>NUCLEOTIDE SEQUENCE</scope>
</reference>
<comment type="caution">
    <text evidence="1">The sequence shown here is derived from an EMBL/GenBank/DDBJ whole genome shotgun (WGS) entry which is preliminary data.</text>
</comment>
<dbReference type="PANTHER" id="PTHR43781">
    <property type="entry name" value="SACCHAROPINE DEHYDROGENASE"/>
    <property type="match status" value="1"/>
</dbReference>
<dbReference type="PANTHER" id="PTHR43781:SF1">
    <property type="entry name" value="SACCHAROPINE DEHYDROGENASE"/>
    <property type="match status" value="1"/>
</dbReference>
<name>A0A0F9JAH6_9ZZZZ</name>
<evidence type="ECO:0008006" key="2">
    <source>
        <dbReference type="Google" id="ProtNLM"/>
    </source>
</evidence>